<dbReference type="InterPro" id="IPR002156">
    <property type="entry name" value="RNaseH_domain"/>
</dbReference>
<dbReference type="InterPro" id="IPR036397">
    <property type="entry name" value="RNaseH_sf"/>
</dbReference>
<dbReference type="GO" id="GO:0004523">
    <property type="term" value="F:RNA-DNA hybrid ribonuclease activity"/>
    <property type="evidence" value="ECO:0007669"/>
    <property type="project" value="UniProtKB-UniRule"/>
</dbReference>
<evidence type="ECO:0000313" key="13">
    <source>
        <dbReference type="Proteomes" id="UP000190831"/>
    </source>
</evidence>
<dbReference type="Gene3D" id="3.30.420.10">
    <property type="entry name" value="Ribonuclease H-like superfamily/Ribonuclease H"/>
    <property type="match status" value="1"/>
</dbReference>
<reference evidence="12 13" key="1">
    <citation type="submission" date="2016-03" db="EMBL/GenBank/DDBJ databases">
        <authorList>
            <person name="Devillers H."/>
        </authorList>
    </citation>
    <scope>NUCLEOTIDE SEQUENCE [LARGE SCALE GENOMIC DNA]</scope>
    <source>
        <strain evidence="12">CBS 6772</strain>
    </source>
</reference>
<keyword evidence="9 10" id="KW-0460">Magnesium</keyword>
<evidence type="ECO:0000256" key="7">
    <source>
        <dbReference type="ARBA" id="ARBA00022759"/>
    </source>
</evidence>
<keyword evidence="6 10" id="KW-0479">Metal-binding</keyword>
<dbReference type="Gene3D" id="3.40.970.10">
    <property type="entry name" value="Ribonuclease H1, N-terminal domain"/>
    <property type="match status" value="2"/>
</dbReference>
<evidence type="ECO:0000256" key="8">
    <source>
        <dbReference type="ARBA" id="ARBA00022801"/>
    </source>
</evidence>
<keyword evidence="8 10" id="KW-0378">Hydrolase</keyword>
<organism evidence="12 13">
    <name type="scientific">Lachancea fermentati</name>
    <name type="common">Zygosaccharomyces fermentati</name>
    <dbReference type="NCBI Taxonomy" id="4955"/>
    <lineage>
        <taxon>Eukaryota</taxon>
        <taxon>Fungi</taxon>
        <taxon>Dikarya</taxon>
        <taxon>Ascomycota</taxon>
        <taxon>Saccharomycotina</taxon>
        <taxon>Saccharomycetes</taxon>
        <taxon>Saccharomycetales</taxon>
        <taxon>Saccharomycetaceae</taxon>
        <taxon>Lachancea</taxon>
    </lineage>
</organism>
<protein>
    <recommendedName>
        <fullName evidence="4 10">Ribonuclease H</fullName>
        <shortName evidence="10">RNase H</shortName>
        <ecNumber evidence="4 10">3.1.26.4</ecNumber>
    </recommendedName>
</protein>
<dbReference type="InterPro" id="IPR011320">
    <property type="entry name" value="RNase_H1_N"/>
</dbReference>
<comment type="catalytic activity">
    <reaction evidence="1 10">
        <text>Endonucleolytic cleavage to 5'-phosphomonoester.</text>
        <dbReference type="EC" id="3.1.26.4"/>
    </reaction>
</comment>
<evidence type="ECO:0000256" key="6">
    <source>
        <dbReference type="ARBA" id="ARBA00022723"/>
    </source>
</evidence>
<dbReference type="InterPro" id="IPR037056">
    <property type="entry name" value="RNase_H1_N_sf"/>
</dbReference>
<dbReference type="CDD" id="cd09280">
    <property type="entry name" value="RNase_HI_eukaryote_like"/>
    <property type="match status" value="1"/>
</dbReference>
<evidence type="ECO:0000256" key="3">
    <source>
        <dbReference type="ARBA" id="ARBA00005300"/>
    </source>
</evidence>
<dbReference type="Pfam" id="PF01693">
    <property type="entry name" value="Cauli_VI"/>
    <property type="match status" value="2"/>
</dbReference>
<gene>
    <name evidence="12" type="ORF">LAFE_0D06832G</name>
</gene>
<dbReference type="InterPro" id="IPR009027">
    <property type="entry name" value="Ribosomal_bL9/RNase_H1_N"/>
</dbReference>
<dbReference type="Proteomes" id="UP000190831">
    <property type="component" value="Chromosome D"/>
</dbReference>
<dbReference type="OMA" id="SINCMET"/>
<dbReference type="PIRSF" id="PIRSF036852">
    <property type="entry name" value="Ribonuclease_H1_euk"/>
    <property type="match status" value="1"/>
</dbReference>
<dbReference type="PANTHER" id="PTHR10642:SF26">
    <property type="entry name" value="RIBONUCLEASE H1"/>
    <property type="match status" value="1"/>
</dbReference>
<dbReference type="GO" id="GO:0000287">
    <property type="term" value="F:magnesium ion binding"/>
    <property type="evidence" value="ECO:0007669"/>
    <property type="project" value="UniProtKB-UniRule"/>
</dbReference>
<dbReference type="InterPro" id="IPR017067">
    <property type="entry name" value="RNase_H1_euk"/>
</dbReference>
<evidence type="ECO:0000313" key="12">
    <source>
        <dbReference type="EMBL" id="SCW01179.1"/>
    </source>
</evidence>
<comment type="function">
    <text evidence="10">Endonuclease that specifically degrades the RNA of RNA-DNA hybrids.</text>
</comment>
<dbReference type="EMBL" id="LT598492">
    <property type="protein sequence ID" value="SCW01179.1"/>
    <property type="molecule type" value="Genomic_DNA"/>
</dbReference>
<name>A0A1G4MBJ3_LACFM</name>
<keyword evidence="13" id="KW-1185">Reference proteome</keyword>
<dbReference type="FunFam" id="3.40.970.10:FF:000001">
    <property type="entry name" value="Ribonuclease H1"/>
    <property type="match status" value="1"/>
</dbReference>
<keyword evidence="5 10" id="KW-0540">Nuclease</keyword>
<dbReference type="GO" id="GO:0043137">
    <property type="term" value="P:DNA replication, removal of RNA primer"/>
    <property type="evidence" value="ECO:0007669"/>
    <property type="project" value="TreeGrafter"/>
</dbReference>
<evidence type="ECO:0000259" key="11">
    <source>
        <dbReference type="PROSITE" id="PS50879"/>
    </source>
</evidence>
<evidence type="ECO:0000256" key="10">
    <source>
        <dbReference type="PIRNR" id="PIRNR036852"/>
    </source>
</evidence>
<sequence>MAKKAFYAVRRGRALGIYDTWDQCKTQIYGYQGAQYKKFSTLSEAQDFIKANSPNYSDSRLADESSRKSHLGKGKLESKKGYAAGVSKHQGPRYYSVKSGNPSILSKVFTSWPECQKYVSGKRGLTYQKFNSQKEALNFIAGISTKDYELISITEGEFKSKYKIKDKDKKFEEHSNVYCDGSAIANGTSKSRAGYGVFFESTGECIAEPLTSGPPTNNRAEIQAVSAALGKIWEHLTIAHKKIKFTIKTDSEYVSKLLNDRYMTFNNEKMKTIENGDLISPLVEKFVKVKKYYEINGTHFIDGGKFEICWVKGHAGEPGNEKADELAKRGADKYILQN</sequence>
<dbReference type="OrthoDB" id="407198at2759"/>
<feature type="domain" description="RNase H type-1" evidence="11">
    <location>
        <begin position="171"/>
        <end position="332"/>
    </location>
</feature>
<comment type="similarity">
    <text evidence="3 10">Belongs to the RNase H family.</text>
</comment>
<dbReference type="Pfam" id="PF00075">
    <property type="entry name" value="RNase_H"/>
    <property type="match status" value="1"/>
</dbReference>
<evidence type="ECO:0000256" key="9">
    <source>
        <dbReference type="ARBA" id="ARBA00022842"/>
    </source>
</evidence>
<dbReference type="InterPro" id="IPR050092">
    <property type="entry name" value="RNase_H"/>
</dbReference>
<dbReference type="EC" id="3.1.26.4" evidence="4 10"/>
<dbReference type="InterPro" id="IPR012337">
    <property type="entry name" value="RNaseH-like_sf"/>
</dbReference>
<dbReference type="PANTHER" id="PTHR10642">
    <property type="entry name" value="RIBONUCLEASE H1"/>
    <property type="match status" value="1"/>
</dbReference>
<evidence type="ECO:0000256" key="5">
    <source>
        <dbReference type="ARBA" id="ARBA00022722"/>
    </source>
</evidence>
<dbReference type="GO" id="GO:0003676">
    <property type="term" value="F:nucleic acid binding"/>
    <property type="evidence" value="ECO:0007669"/>
    <property type="project" value="UniProtKB-UniRule"/>
</dbReference>
<accession>A0A1G4MBJ3</accession>
<dbReference type="AlphaFoldDB" id="A0A1G4MBJ3"/>
<dbReference type="STRING" id="4955.A0A1G4MBJ3"/>
<keyword evidence="7 10" id="KW-0255">Endonuclease</keyword>
<evidence type="ECO:0000256" key="4">
    <source>
        <dbReference type="ARBA" id="ARBA00012180"/>
    </source>
</evidence>
<comment type="cofactor">
    <cofactor evidence="2 10">
        <name>Mg(2+)</name>
        <dbReference type="ChEBI" id="CHEBI:18420"/>
    </cofactor>
</comment>
<dbReference type="PROSITE" id="PS50879">
    <property type="entry name" value="RNASE_H_1"/>
    <property type="match status" value="1"/>
</dbReference>
<evidence type="ECO:0000256" key="2">
    <source>
        <dbReference type="ARBA" id="ARBA00001946"/>
    </source>
</evidence>
<dbReference type="SUPFAM" id="SSF55658">
    <property type="entry name" value="L9 N-domain-like"/>
    <property type="match status" value="2"/>
</dbReference>
<evidence type="ECO:0000256" key="1">
    <source>
        <dbReference type="ARBA" id="ARBA00000077"/>
    </source>
</evidence>
<dbReference type="SUPFAM" id="SSF53098">
    <property type="entry name" value="Ribonuclease H-like"/>
    <property type="match status" value="1"/>
</dbReference>
<proteinExistence type="inferred from homology"/>